<dbReference type="PANTHER" id="PTHR11953">
    <property type="entry name" value="EXOSOME COMPLEX COMPONENT"/>
    <property type="match status" value="1"/>
</dbReference>
<protein>
    <submittedName>
        <fullName evidence="7">Exosome complex component RRP46</fullName>
    </submittedName>
</protein>
<keyword evidence="3" id="KW-0698">rRNA processing</keyword>
<evidence type="ECO:0000313" key="7">
    <source>
        <dbReference type="EMBL" id="TKS80685.1"/>
    </source>
</evidence>
<dbReference type="AlphaFoldDB" id="A0A4U5V301"/>
<reference evidence="7 8" key="1">
    <citation type="submission" date="2019-01" db="EMBL/GenBank/DDBJ databases">
        <title>Genome Assembly of Collichthys lucidus.</title>
        <authorList>
            <person name="Cai M."/>
            <person name="Xiao S."/>
        </authorList>
    </citation>
    <scope>NUCLEOTIDE SEQUENCE [LARGE SCALE GENOMIC DNA]</scope>
    <source>
        <strain evidence="7">JT15FE1705JMU</strain>
        <tissue evidence="7">Muscle</tissue>
    </source>
</reference>
<dbReference type="Pfam" id="PF01138">
    <property type="entry name" value="RNase_PH"/>
    <property type="match status" value="1"/>
</dbReference>
<dbReference type="GO" id="GO:0071028">
    <property type="term" value="P:nuclear mRNA surveillance"/>
    <property type="evidence" value="ECO:0007669"/>
    <property type="project" value="TreeGrafter"/>
</dbReference>
<keyword evidence="5" id="KW-0539">Nucleus</keyword>
<dbReference type="GO" id="GO:0000176">
    <property type="term" value="C:nuclear exosome (RNase complex)"/>
    <property type="evidence" value="ECO:0007669"/>
    <property type="project" value="TreeGrafter"/>
</dbReference>
<dbReference type="EMBL" id="CM014090">
    <property type="protein sequence ID" value="TKS80685.1"/>
    <property type="molecule type" value="Genomic_DNA"/>
</dbReference>
<dbReference type="PANTHER" id="PTHR11953:SF1">
    <property type="entry name" value="EXOSOME COMPLEX COMPONENT RRP46"/>
    <property type="match status" value="1"/>
</dbReference>
<evidence type="ECO:0000256" key="1">
    <source>
        <dbReference type="ARBA" id="ARBA00004123"/>
    </source>
</evidence>
<dbReference type="InterPro" id="IPR027408">
    <property type="entry name" value="PNPase/RNase_PH_dom_sf"/>
</dbReference>
<organism evidence="7 8">
    <name type="scientific">Collichthys lucidus</name>
    <name type="common">Big head croaker</name>
    <name type="synonym">Sciaena lucida</name>
    <dbReference type="NCBI Taxonomy" id="240159"/>
    <lineage>
        <taxon>Eukaryota</taxon>
        <taxon>Metazoa</taxon>
        <taxon>Chordata</taxon>
        <taxon>Craniata</taxon>
        <taxon>Vertebrata</taxon>
        <taxon>Euteleostomi</taxon>
        <taxon>Actinopterygii</taxon>
        <taxon>Neopterygii</taxon>
        <taxon>Teleostei</taxon>
        <taxon>Neoteleostei</taxon>
        <taxon>Acanthomorphata</taxon>
        <taxon>Eupercaria</taxon>
        <taxon>Sciaenidae</taxon>
        <taxon>Collichthys</taxon>
    </lineage>
</organism>
<dbReference type="STRING" id="240159.A0A4U5V301"/>
<dbReference type="GO" id="GO:0034475">
    <property type="term" value="P:U4 snRNA 3'-end processing"/>
    <property type="evidence" value="ECO:0007669"/>
    <property type="project" value="TreeGrafter"/>
</dbReference>
<gene>
    <name evidence="7" type="ORF">D9C73_014787</name>
</gene>
<dbReference type="GO" id="GO:0071051">
    <property type="term" value="P:poly(A)-dependent snoRNA 3'-end processing"/>
    <property type="evidence" value="ECO:0007669"/>
    <property type="project" value="TreeGrafter"/>
</dbReference>
<dbReference type="GO" id="GO:0005730">
    <property type="term" value="C:nucleolus"/>
    <property type="evidence" value="ECO:0007669"/>
    <property type="project" value="TreeGrafter"/>
</dbReference>
<dbReference type="SUPFAM" id="SSF54211">
    <property type="entry name" value="Ribosomal protein S5 domain 2-like"/>
    <property type="match status" value="1"/>
</dbReference>
<comment type="subcellular location">
    <subcellularLocation>
        <location evidence="1">Nucleus</location>
    </subcellularLocation>
</comment>
<feature type="domain" description="Exoribonuclease phosphorolytic" evidence="6">
    <location>
        <begin position="11"/>
        <end position="112"/>
    </location>
</feature>
<keyword evidence="8" id="KW-1185">Reference proteome</keyword>
<dbReference type="GO" id="GO:0006364">
    <property type="term" value="P:rRNA processing"/>
    <property type="evidence" value="ECO:0007669"/>
    <property type="project" value="UniProtKB-KW"/>
</dbReference>
<sequence length="309" mass="34421">MEVCGSSGVSLREFGCEQSLLSRPDGSASFTQGDTSVLAAVYGPAEVKVSKEIYDRATLEVLIQPKVGLPSVRERSQEQCVRETCEASLLLSLHPRSSLTLVLQVIHDDGSVSFSKTLLLISNPAAGTLLMFLVKCSSLPVTSALVLLSERRLYGSNGCRPANESPVLWSDLCHRHRRSNHHRPQRSSGEGWFQRHISSLNCYKAFHSSWPSEVSLESRRVFVMRLINKEILGCVDEASDSEEAKIIRLWCEILLHAFVSMCIHERATERATQEERESAICMAVQTPCSTYGHRGQLTWTLSPLTHTHK</sequence>
<evidence type="ECO:0000259" key="6">
    <source>
        <dbReference type="Pfam" id="PF01138"/>
    </source>
</evidence>
<evidence type="ECO:0000256" key="5">
    <source>
        <dbReference type="ARBA" id="ARBA00023242"/>
    </source>
</evidence>
<dbReference type="InterPro" id="IPR020568">
    <property type="entry name" value="Ribosomal_Su5_D2-typ_SF"/>
</dbReference>
<dbReference type="InterPro" id="IPR050080">
    <property type="entry name" value="RNase_PH"/>
</dbReference>
<dbReference type="InterPro" id="IPR001247">
    <property type="entry name" value="ExoRNase_PH_dom1"/>
</dbReference>
<proteinExistence type="inferred from homology"/>
<dbReference type="GO" id="GO:0000177">
    <property type="term" value="C:cytoplasmic exosome (RNase complex)"/>
    <property type="evidence" value="ECO:0007669"/>
    <property type="project" value="TreeGrafter"/>
</dbReference>
<evidence type="ECO:0000256" key="2">
    <source>
        <dbReference type="ARBA" id="ARBA00006678"/>
    </source>
</evidence>
<name>A0A4U5V301_COLLU</name>
<evidence type="ECO:0000256" key="3">
    <source>
        <dbReference type="ARBA" id="ARBA00022552"/>
    </source>
</evidence>
<comment type="similarity">
    <text evidence="2">Belongs to the RNase PH family.</text>
</comment>
<dbReference type="Gene3D" id="3.30.230.70">
    <property type="entry name" value="GHMP Kinase, N-terminal domain"/>
    <property type="match status" value="1"/>
</dbReference>
<accession>A0A4U5V301</accession>
<dbReference type="GO" id="GO:0016075">
    <property type="term" value="P:rRNA catabolic process"/>
    <property type="evidence" value="ECO:0007669"/>
    <property type="project" value="TreeGrafter"/>
</dbReference>
<evidence type="ECO:0000256" key="4">
    <source>
        <dbReference type="ARBA" id="ARBA00022835"/>
    </source>
</evidence>
<dbReference type="Proteomes" id="UP000298787">
    <property type="component" value="Chromosome 13"/>
</dbReference>
<evidence type="ECO:0000313" key="8">
    <source>
        <dbReference type="Proteomes" id="UP000298787"/>
    </source>
</evidence>
<keyword evidence="4" id="KW-0271">Exosome</keyword>
<dbReference type="GO" id="GO:0003723">
    <property type="term" value="F:RNA binding"/>
    <property type="evidence" value="ECO:0007669"/>
    <property type="project" value="TreeGrafter"/>
</dbReference>